<reference evidence="2 3" key="1">
    <citation type="submission" date="2022-06" db="EMBL/GenBank/DDBJ databases">
        <title>Rhizosaccharibacter gen. nov. sp. nov. KSS12, endophytic bacteria isolated from sugarcane.</title>
        <authorList>
            <person name="Pitiwittayakul N."/>
        </authorList>
    </citation>
    <scope>NUCLEOTIDE SEQUENCE [LARGE SCALE GENOMIC DNA]</scope>
    <source>
        <strain evidence="2 3">KSS12</strain>
    </source>
</reference>
<dbReference type="Proteomes" id="UP001524547">
    <property type="component" value="Unassembled WGS sequence"/>
</dbReference>
<sequence length="410" mass="43310">MLGRSPSSDELIDRENKLAGGASLTSIRSAIATSQDAAKAIDAIYVQAFGHSADSDTLANAENNLANGQALTDQRAIAAHSSEALTIVSNLYADWGQGSPTAQQISDAEGNLYTLSLAYAAEAGQSQDQLATIAAGYVTPTGMHWIQQDIASLDNQTQANALIASALTTSYIDGADDNVAVMGVLGQGGLSFLSAAVDQATGLDAVAEQQSLGTPDPCDPASFKAQHVTPLANTTIGAANTNLDYKDGIKWYSQNVGVGLAQRLQQQGYPYENYVTEALGDGYQQTASSFPVFDQWNQSAWIAVSVKTLDTGASSYSNTPSRITTTMVKYAEKMLNYADQGFASNTTPFTQDDINKFQLQIAVPGTTTDAQWQAICQVYQQITTLFTKTTLATDNGSSTKPLSITINSVS</sequence>
<protein>
    <recommendedName>
        <fullName evidence="1">CdiA toxin EC869-like domain-containing protein</fullName>
    </recommendedName>
</protein>
<evidence type="ECO:0000313" key="3">
    <source>
        <dbReference type="Proteomes" id="UP001524547"/>
    </source>
</evidence>
<dbReference type="InterPro" id="IPR033799">
    <property type="entry name" value="CdiA_EC869-like"/>
</dbReference>
<gene>
    <name evidence="2" type="ORF">NFI88_00960</name>
</gene>
<feature type="domain" description="CdiA toxin EC869-like" evidence="1">
    <location>
        <begin position="267"/>
        <end position="377"/>
    </location>
</feature>
<dbReference type="RefSeq" id="WP_422918148.1">
    <property type="nucleotide sequence ID" value="NZ_JAMZEJ010000001.1"/>
</dbReference>
<dbReference type="Pfam" id="PF21111">
    <property type="entry name" value="CDI_toxin_EC869_like"/>
    <property type="match status" value="1"/>
</dbReference>
<evidence type="ECO:0000313" key="2">
    <source>
        <dbReference type="EMBL" id="MCQ8239408.1"/>
    </source>
</evidence>
<evidence type="ECO:0000259" key="1">
    <source>
        <dbReference type="Pfam" id="PF21111"/>
    </source>
</evidence>
<organism evidence="2 3">
    <name type="scientific">Rhizosaccharibacter radicis</name>
    <dbReference type="NCBI Taxonomy" id="2782605"/>
    <lineage>
        <taxon>Bacteria</taxon>
        <taxon>Pseudomonadati</taxon>
        <taxon>Pseudomonadota</taxon>
        <taxon>Alphaproteobacteria</taxon>
        <taxon>Acetobacterales</taxon>
        <taxon>Acetobacteraceae</taxon>
        <taxon>Rhizosaccharibacter</taxon>
    </lineage>
</organism>
<proteinExistence type="predicted"/>
<keyword evidence="3" id="KW-1185">Reference proteome</keyword>
<accession>A0ABT1VST4</accession>
<name>A0ABT1VST4_9PROT</name>
<comment type="caution">
    <text evidence="2">The sequence shown here is derived from an EMBL/GenBank/DDBJ whole genome shotgun (WGS) entry which is preliminary data.</text>
</comment>
<dbReference type="Gene3D" id="3.40.1350.110">
    <property type="match status" value="1"/>
</dbReference>
<dbReference type="EMBL" id="JAMZEJ010000001">
    <property type="protein sequence ID" value="MCQ8239408.1"/>
    <property type="molecule type" value="Genomic_DNA"/>
</dbReference>